<evidence type="ECO:0000256" key="10">
    <source>
        <dbReference type="SAM" id="Phobius"/>
    </source>
</evidence>
<feature type="domain" description="Type II secretion system protein GspF" evidence="11">
    <location>
        <begin position="277"/>
        <end position="397"/>
    </location>
</feature>
<evidence type="ECO:0000256" key="6">
    <source>
        <dbReference type="ARBA" id="ARBA00022692"/>
    </source>
</evidence>
<evidence type="ECO:0000259" key="11">
    <source>
        <dbReference type="Pfam" id="PF00482"/>
    </source>
</evidence>
<dbReference type="InterPro" id="IPR003004">
    <property type="entry name" value="GspF/PilC"/>
</dbReference>
<evidence type="ECO:0000256" key="2">
    <source>
        <dbReference type="ARBA" id="ARBA00005745"/>
    </source>
</evidence>
<evidence type="ECO:0000313" key="12">
    <source>
        <dbReference type="EMBL" id="KEF31623.1"/>
    </source>
</evidence>
<dbReference type="GO" id="GO:0015628">
    <property type="term" value="P:protein secretion by the type II secretion system"/>
    <property type="evidence" value="ECO:0007669"/>
    <property type="project" value="TreeGrafter"/>
</dbReference>
<dbReference type="OrthoDB" id="9805682at2"/>
<comment type="subcellular location">
    <subcellularLocation>
        <location evidence="1 9">Cell inner membrane</location>
        <topology evidence="1 9">Multi-pass membrane protein</topology>
    </subcellularLocation>
</comment>
<evidence type="ECO:0000256" key="4">
    <source>
        <dbReference type="ARBA" id="ARBA00022475"/>
    </source>
</evidence>
<dbReference type="InterPro" id="IPR018076">
    <property type="entry name" value="T2SS_GspF_dom"/>
</dbReference>
<dbReference type="RefSeq" id="WP_036130801.1">
    <property type="nucleotide sequence ID" value="NZ_ANIE01000005.1"/>
</dbReference>
<dbReference type="PRINTS" id="PR00812">
    <property type="entry name" value="BCTERIALGSPF"/>
</dbReference>
<keyword evidence="6 9" id="KW-0812">Transmembrane</keyword>
<evidence type="ECO:0000313" key="13">
    <source>
        <dbReference type="Proteomes" id="UP000035057"/>
    </source>
</evidence>
<comment type="caution">
    <text evidence="12">The sequence shown here is derived from an EMBL/GenBank/DDBJ whole genome shotgun (WGS) entry which is preliminary data.</text>
</comment>
<evidence type="ECO:0000256" key="9">
    <source>
        <dbReference type="RuleBase" id="RU003923"/>
    </source>
</evidence>
<dbReference type="PANTHER" id="PTHR30012:SF7">
    <property type="entry name" value="PROTEIN TRANSPORT PROTEIN HOFC HOMOLOG"/>
    <property type="match status" value="1"/>
</dbReference>
<dbReference type="FunFam" id="1.20.81.30:FF:000001">
    <property type="entry name" value="Type II secretion system protein F"/>
    <property type="match status" value="2"/>
</dbReference>
<dbReference type="Pfam" id="PF00482">
    <property type="entry name" value="T2SSF"/>
    <property type="match status" value="2"/>
</dbReference>
<reference evidence="12 13" key="1">
    <citation type="submission" date="2012-12" db="EMBL/GenBank/DDBJ databases">
        <title>Genome assembly of Marinobacter sp. AK21.</title>
        <authorList>
            <person name="Khatri I."/>
            <person name="Kumar R."/>
            <person name="Vaidya B."/>
            <person name="Subramanian S."/>
            <person name="Pinnaka A."/>
        </authorList>
    </citation>
    <scope>NUCLEOTIDE SEQUENCE [LARGE SCALE GENOMIC DNA]</scope>
    <source>
        <strain evidence="12 13">AK21</strain>
    </source>
</reference>
<keyword evidence="5" id="KW-0997">Cell inner membrane</keyword>
<evidence type="ECO:0000256" key="3">
    <source>
        <dbReference type="ARBA" id="ARBA00022448"/>
    </source>
</evidence>
<sequence length="406" mass="44298">MAEKAQKLESYVWEGKDRKGNKSKGELTGANLALVKAQLRKQGIIPDKVKKKPKPLFGGSKKITPFDIAMLTRQLATMMKAGVPLVQSFDIVSDGLENKGLQELVMGIRNDISSGTSFAGALRKYPKHFDDLYCNLVDSGEKAGALEQMLDRIATYLEKTENLKKKVKKAMTYPIAVIVVAIVVTAILLVKVVPQFESLFQGFGADLPVFTQMVVNLSDWLQSWWFVVLLGIVGTIFIFKEAKRRSKAFSDLVDKYVLKLPVIGEILDKSAVAKFGRVLSTTFAAGVPLVDALDSVSGATGNAVYRDGISRIKNDVASGTQLQASMREQDIFPIMAVQLTAIGEESGNLDEMLAKVAEHYEAVVDDMVDNLTALMEPMIMAVLGVLVGGLIIAMYLPIFQMGQVVG</sequence>
<feature type="domain" description="Type II secretion system protein GspF" evidence="11">
    <location>
        <begin position="72"/>
        <end position="194"/>
    </location>
</feature>
<dbReference type="PROSITE" id="PS00874">
    <property type="entry name" value="T2SP_F"/>
    <property type="match status" value="1"/>
</dbReference>
<proteinExistence type="inferred from homology"/>
<keyword evidence="3 9" id="KW-0813">Transport</keyword>
<dbReference type="GO" id="GO:0005886">
    <property type="term" value="C:plasma membrane"/>
    <property type="evidence" value="ECO:0007669"/>
    <property type="project" value="UniProtKB-SubCell"/>
</dbReference>
<evidence type="ECO:0000256" key="5">
    <source>
        <dbReference type="ARBA" id="ARBA00022519"/>
    </source>
</evidence>
<comment type="similarity">
    <text evidence="2 9">Belongs to the GSP F family.</text>
</comment>
<feature type="transmembrane region" description="Helical" evidence="10">
    <location>
        <begin position="220"/>
        <end position="239"/>
    </location>
</feature>
<keyword evidence="13" id="KW-1185">Reference proteome</keyword>
<evidence type="ECO:0000256" key="8">
    <source>
        <dbReference type="ARBA" id="ARBA00023136"/>
    </source>
</evidence>
<name>A0A072N3U9_9GAMM</name>
<feature type="transmembrane region" description="Helical" evidence="10">
    <location>
        <begin position="378"/>
        <end position="398"/>
    </location>
</feature>
<evidence type="ECO:0000256" key="7">
    <source>
        <dbReference type="ARBA" id="ARBA00022989"/>
    </source>
</evidence>
<keyword evidence="8 10" id="KW-0472">Membrane</keyword>
<dbReference type="InterPro" id="IPR042094">
    <property type="entry name" value="T2SS_GspF_sf"/>
</dbReference>
<dbReference type="STRING" id="1137280.D777_01972"/>
<evidence type="ECO:0000256" key="1">
    <source>
        <dbReference type="ARBA" id="ARBA00004429"/>
    </source>
</evidence>
<dbReference type="InterPro" id="IPR001992">
    <property type="entry name" value="T2SS_GspF/T4SS_PilC_CS"/>
</dbReference>
<dbReference type="PATRIC" id="fig|1137280.3.peg.1788"/>
<dbReference type="Gene3D" id="1.20.81.30">
    <property type="entry name" value="Type II secretion system (T2SS), domain F"/>
    <property type="match status" value="2"/>
</dbReference>
<dbReference type="EMBL" id="ANIE01000005">
    <property type="protein sequence ID" value="KEF31623.1"/>
    <property type="molecule type" value="Genomic_DNA"/>
</dbReference>
<gene>
    <name evidence="12" type="ORF">D777_01972</name>
</gene>
<dbReference type="PANTHER" id="PTHR30012">
    <property type="entry name" value="GENERAL SECRETION PATHWAY PROTEIN"/>
    <property type="match status" value="1"/>
</dbReference>
<protein>
    <submittedName>
        <fullName evidence="12">Type IV fimbrial assembly protein PilC</fullName>
    </submittedName>
</protein>
<accession>A0A072N3U9</accession>
<keyword evidence="4" id="KW-1003">Cell membrane</keyword>
<feature type="transmembrane region" description="Helical" evidence="10">
    <location>
        <begin position="173"/>
        <end position="193"/>
    </location>
</feature>
<keyword evidence="7 10" id="KW-1133">Transmembrane helix</keyword>
<dbReference type="Proteomes" id="UP000035057">
    <property type="component" value="Unassembled WGS sequence"/>
</dbReference>
<organism evidence="12 13">
    <name type="scientific">Marinobacter nitratireducens</name>
    <dbReference type="NCBI Taxonomy" id="1137280"/>
    <lineage>
        <taxon>Bacteria</taxon>
        <taxon>Pseudomonadati</taxon>
        <taxon>Pseudomonadota</taxon>
        <taxon>Gammaproteobacteria</taxon>
        <taxon>Pseudomonadales</taxon>
        <taxon>Marinobacteraceae</taxon>
        <taxon>Marinobacter</taxon>
    </lineage>
</organism>
<dbReference type="AlphaFoldDB" id="A0A072N3U9"/>